<name>A0A545U925_9GAMM</name>
<dbReference type="InterPro" id="IPR051821">
    <property type="entry name" value="Asp/Asn_beta-hydroxylase"/>
</dbReference>
<evidence type="ECO:0000256" key="2">
    <source>
        <dbReference type="ARBA" id="ARBA00022964"/>
    </source>
</evidence>
<evidence type="ECO:0000256" key="1">
    <source>
        <dbReference type="ARBA" id="ARBA00007730"/>
    </source>
</evidence>
<dbReference type="InterPro" id="IPR007803">
    <property type="entry name" value="Asp/Arg/Pro-Hydrxlase"/>
</dbReference>
<dbReference type="GO" id="GO:0016020">
    <property type="term" value="C:membrane"/>
    <property type="evidence" value="ECO:0007669"/>
    <property type="project" value="TreeGrafter"/>
</dbReference>
<dbReference type="InterPro" id="IPR027443">
    <property type="entry name" value="IPNS-like_sf"/>
</dbReference>
<feature type="domain" description="Aspartyl/asparaginy/proline hydroxylase" evidence="4">
    <location>
        <begin position="72"/>
        <end position="223"/>
    </location>
</feature>
<dbReference type="OrthoDB" id="21665at2"/>
<dbReference type="Pfam" id="PF05118">
    <property type="entry name" value="Asp_Arg_Hydrox"/>
    <property type="match status" value="1"/>
</dbReference>
<dbReference type="RefSeq" id="WP_142932895.1">
    <property type="nucleotide sequence ID" value="NZ_ML660167.1"/>
</dbReference>
<dbReference type="Proteomes" id="UP000315439">
    <property type="component" value="Unassembled WGS sequence"/>
</dbReference>
<keyword evidence="6" id="KW-1185">Reference proteome</keyword>
<reference evidence="5 6" key="1">
    <citation type="submission" date="2019-07" db="EMBL/GenBank/DDBJ databases">
        <title>Draft genome for Aliikangiella sp. M105.</title>
        <authorList>
            <person name="Wang G."/>
        </authorList>
    </citation>
    <scope>NUCLEOTIDE SEQUENCE [LARGE SCALE GENOMIC DNA]</scope>
    <source>
        <strain evidence="5 6">M105</strain>
    </source>
</reference>
<evidence type="ECO:0000313" key="6">
    <source>
        <dbReference type="Proteomes" id="UP000315439"/>
    </source>
</evidence>
<comment type="similarity">
    <text evidence="1">Belongs to the aspartyl/asparaginyl beta-hydroxylase family.</text>
</comment>
<evidence type="ECO:0000259" key="4">
    <source>
        <dbReference type="Pfam" id="PF05118"/>
    </source>
</evidence>
<protein>
    <submittedName>
        <fullName evidence="5">Aspartyl/asparaginyl beta-hydroxylase domain-containing protein</fullName>
    </submittedName>
</protein>
<dbReference type="EMBL" id="VIKS01000011">
    <property type="protein sequence ID" value="TQV85976.1"/>
    <property type="molecule type" value="Genomic_DNA"/>
</dbReference>
<dbReference type="Gene3D" id="2.60.120.330">
    <property type="entry name" value="B-lactam Antibiotic, Isopenicillin N Synthase, Chain"/>
    <property type="match status" value="1"/>
</dbReference>
<evidence type="ECO:0000313" key="5">
    <source>
        <dbReference type="EMBL" id="TQV85976.1"/>
    </source>
</evidence>
<dbReference type="AlphaFoldDB" id="A0A545U925"/>
<evidence type="ECO:0000256" key="3">
    <source>
        <dbReference type="ARBA" id="ARBA00023002"/>
    </source>
</evidence>
<dbReference type="SUPFAM" id="SSF51197">
    <property type="entry name" value="Clavaminate synthase-like"/>
    <property type="match status" value="1"/>
</dbReference>
<comment type="caution">
    <text evidence="5">The sequence shown here is derived from an EMBL/GenBank/DDBJ whole genome shotgun (WGS) entry which is preliminary data.</text>
</comment>
<organism evidence="5 6">
    <name type="scientific">Aliikangiella coralliicola</name>
    <dbReference type="NCBI Taxonomy" id="2592383"/>
    <lineage>
        <taxon>Bacteria</taxon>
        <taxon>Pseudomonadati</taxon>
        <taxon>Pseudomonadota</taxon>
        <taxon>Gammaproteobacteria</taxon>
        <taxon>Oceanospirillales</taxon>
        <taxon>Pleioneaceae</taxon>
        <taxon>Aliikangiella</taxon>
    </lineage>
</organism>
<accession>A0A545U925</accession>
<dbReference type="PANTHER" id="PTHR46332">
    <property type="entry name" value="ASPARTATE BETA-HYDROXYLASE DOMAIN-CONTAINING PROTEIN 2"/>
    <property type="match status" value="1"/>
</dbReference>
<dbReference type="GO" id="GO:0051213">
    <property type="term" value="F:dioxygenase activity"/>
    <property type="evidence" value="ECO:0007669"/>
    <property type="project" value="UniProtKB-KW"/>
</dbReference>
<keyword evidence="2" id="KW-0223">Dioxygenase</keyword>
<proteinExistence type="inferred from homology"/>
<gene>
    <name evidence="5" type="ORF">FLL46_18865</name>
</gene>
<sequence>MTPEIEQKLVELKHIYGPYSVTRVESMLLNEHTIDPLQRESRLILPGLSTTPWLSTSQFKPLHQLIQTLESSSSEIKSEIWSAIESNSDLLLPYVHYLGEQDDWSALYLYRNGEKNTAAKSILPASYNILENELANWLCPVSEMHFSILAPGASIKPHCDLCNFAINLHLAVDIPENCSITVAHETRQWEEGKCLLFDYSYLHEASNGSGQKRICLLMDIWHPDVSYAEREALVFVVKEFYKMMDN</sequence>
<keyword evidence="3" id="KW-0560">Oxidoreductase</keyword>
<dbReference type="PANTHER" id="PTHR46332:SF5">
    <property type="entry name" value="ASPARTATE BETA-HYDROXYLASE DOMAIN CONTAINING 2"/>
    <property type="match status" value="1"/>
</dbReference>